<protein>
    <submittedName>
        <fullName evidence="1">Uncharacterized protein</fullName>
    </submittedName>
</protein>
<evidence type="ECO:0000313" key="2">
    <source>
        <dbReference type="Proteomes" id="UP001162501"/>
    </source>
</evidence>
<reference evidence="1" key="2">
    <citation type="submission" date="2025-03" db="EMBL/GenBank/DDBJ databases">
        <authorList>
            <consortium name="ELIXIR-Norway"/>
            <consortium name="Elixir Norway"/>
        </authorList>
    </citation>
    <scope>NUCLEOTIDE SEQUENCE</scope>
</reference>
<proteinExistence type="predicted"/>
<evidence type="ECO:0000313" key="1">
    <source>
        <dbReference type="EMBL" id="CAN0517208.1"/>
    </source>
</evidence>
<organism evidence="1 2">
    <name type="scientific">Rangifer tarandus platyrhynchus</name>
    <name type="common">Svalbard reindeer</name>
    <dbReference type="NCBI Taxonomy" id="3082113"/>
    <lineage>
        <taxon>Eukaryota</taxon>
        <taxon>Metazoa</taxon>
        <taxon>Chordata</taxon>
        <taxon>Craniata</taxon>
        <taxon>Vertebrata</taxon>
        <taxon>Euteleostomi</taxon>
        <taxon>Mammalia</taxon>
        <taxon>Eutheria</taxon>
        <taxon>Laurasiatheria</taxon>
        <taxon>Artiodactyla</taxon>
        <taxon>Ruminantia</taxon>
        <taxon>Pecora</taxon>
        <taxon>Cervidae</taxon>
        <taxon>Odocoileinae</taxon>
        <taxon>Rangifer</taxon>
    </lineage>
</organism>
<accession>A0AC59ZVV4</accession>
<reference evidence="1" key="1">
    <citation type="submission" date="2023-05" db="EMBL/GenBank/DDBJ databases">
        <authorList>
            <consortium name="ELIXIR-Norway"/>
        </authorList>
    </citation>
    <scope>NUCLEOTIDE SEQUENCE</scope>
</reference>
<dbReference type="EMBL" id="OX596088">
    <property type="protein sequence ID" value="CAN0517208.1"/>
    <property type="molecule type" value="Genomic_DNA"/>
</dbReference>
<dbReference type="Proteomes" id="UP001162501">
    <property type="component" value="Chromosome 4"/>
</dbReference>
<sequence>MMVVTVSPPRLFCAPVTVFSEHPDRLTVWGRGWPTPRAAFSFMVPSSGRCDLAASGWGMRHFSARAFFCLRLFHPGKPLFFKSHGLVFVAELCAWVTEDTCCLFST</sequence>
<gene>
    <name evidence="1" type="ORF">MRATA1EN22A_LOCUS23606</name>
</gene>
<name>A0AC59ZVV4_RANTA</name>